<sequence length="289" mass="32076">MALKKDRESMGHRYIEVFKSHRTEMDWVLKHSGPNSADTANDGVVRLQGLPFGCAKEEIELAEKALGKHKERIGHRYIEVFKSSQEEIRTYSDPPLKFMSVQRPGPYDRPGLERMRSGAYSAGYGGYEEYSGLSDGYGFTADMFGRDLSYCLSEVYDHRYGEGEFTVQSTTGHCVHMRGLPYKATENDIYNFFSPLNPVRVHIEIGPDGRVTGEADVDFATHEEALAAMSKDGVHMQHRYIELFLNSTTGASNGAYSSQMMQGMGVSAQSTYSGLESPSVSGSYGAASY</sequence>
<gene>
    <name evidence="12" type="ORF">QTO34_017103</name>
</gene>
<dbReference type="PROSITE" id="PS50102">
    <property type="entry name" value="RRM"/>
    <property type="match status" value="1"/>
</dbReference>
<reference evidence="12" key="1">
    <citation type="submission" date="2023-06" db="EMBL/GenBank/DDBJ databases">
        <title>Reference genome for the Northern bat (Eptesicus nilssonii), a most northern bat species.</title>
        <authorList>
            <person name="Laine V.N."/>
            <person name="Pulliainen A.T."/>
            <person name="Lilley T.M."/>
        </authorList>
    </citation>
    <scope>NUCLEOTIDE SEQUENCE</scope>
    <source>
        <strain evidence="12">BLF_Eptnil</strain>
        <tissue evidence="12">Kidney</tissue>
    </source>
</reference>
<name>A0AA40LQY4_CNENI</name>
<keyword evidence="5" id="KW-0832">Ubl conjugation</keyword>
<feature type="non-terminal residue" evidence="12">
    <location>
        <position position="289"/>
    </location>
</feature>
<protein>
    <recommendedName>
        <fullName evidence="11">RRM domain-containing protein</fullName>
    </recommendedName>
</protein>
<dbReference type="InterPro" id="IPR000504">
    <property type="entry name" value="RRM_dom"/>
</dbReference>
<dbReference type="PANTHER" id="PTHR13976">
    <property type="entry name" value="HETEROGENEOUS NUCLEAR RIBONUCLEOPROTEIN-RELATED"/>
    <property type="match status" value="1"/>
</dbReference>
<comment type="subcellular location">
    <subcellularLocation>
        <location evidence="1">Nucleus</location>
        <location evidence="1">Nucleoplasm</location>
    </subcellularLocation>
</comment>
<evidence type="ECO:0000256" key="5">
    <source>
        <dbReference type="ARBA" id="ARBA00022843"/>
    </source>
</evidence>
<organism evidence="12 13">
    <name type="scientific">Cnephaeus nilssonii</name>
    <name type="common">Northern bat</name>
    <name type="synonym">Eptesicus nilssonii</name>
    <dbReference type="NCBI Taxonomy" id="3371016"/>
    <lineage>
        <taxon>Eukaryota</taxon>
        <taxon>Metazoa</taxon>
        <taxon>Chordata</taxon>
        <taxon>Craniata</taxon>
        <taxon>Vertebrata</taxon>
        <taxon>Euteleostomi</taxon>
        <taxon>Mammalia</taxon>
        <taxon>Eutheria</taxon>
        <taxon>Laurasiatheria</taxon>
        <taxon>Chiroptera</taxon>
        <taxon>Yangochiroptera</taxon>
        <taxon>Vespertilionidae</taxon>
        <taxon>Cnephaeus</taxon>
    </lineage>
</organism>
<dbReference type="FunFam" id="3.30.70.330:FF:000075">
    <property type="entry name" value="Heterogeneous nuclear ribonucleoprotein H1 (H)"/>
    <property type="match status" value="1"/>
</dbReference>
<dbReference type="InterPro" id="IPR012677">
    <property type="entry name" value="Nucleotide-bd_a/b_plait_sf"/>
</dbReference>
<comment type="caution">
    <text evidence="12">The sequence shown here is derived from an EMBL/GenBank/DDBJ whole genome shotgun (WGS) entry which is preliminary data.</text>
</comment>
<evidence type="ECO:0000256" key="3">
    <source>
        <dbReference type="ARBA" id="ARBA00022553"/>
    </source>
</evidence>
<dbReference type="Pfam" id="PF00076">
    <property type="entry name" value="RRM_1"/>
    <property type="match status" value="1"/>
</dbReference>
<proteinExistence type="predicted"/>
<evidence type="ECO:0000256" key="10">
    <source>
        <dbReference type="PROSITE-ProRule" id="PRU00176"/>
    </source>
</evidence>
<evidence type="ECO:0000313" key="13">
    <source>
        <dbReference type="Proteomes" id="UP001177744"/>
    </source>
</evidence>
<feature type="domain" description="RRM" evidence="11">
    <location>
        <begin position="173"/>
        <end position="248"/>
    </location>
</feature>
<dbReference type="CDD" id="cd12506">
    <property type="entry name" value="RRM3_hnRNPH_CRSF1_like"/>
    <property type="match status" value="1"/>
</dbReference>
<dbReference type="InterPro" id="IPR012996">
    <property type="entry name" value="Znf_CHHC"/>
</dbReference>
<dbReference type="GO" id="GO:0005654">
    <property type="term" value="C:nucleoplasm"/>
    <property type="evidence" value="ECO:0007669"/>
    <property type="project" value="UniProtKB-SubCell"/>
</dbReference>
<dbReference type="Proteomes" id="UP001177744">
    <property type="component" value="Unassembled WGS sequence"/>
</dbReference>
<keyword evidence="2" id="KW-1017">Isopeptide bond</keyword>
<evidence type="ECO:0000256" key="6">
    <source>
        <dbReference type="ARBA" id="ARBA00022884"/>
    </source>
</evidence>
<dbReference type="Gene3D" id="3.30.70.330">
    <property type="match status" value="3"/>
</dbReference>
<dbReference type="SMART" id="SM00360">
    <property type="entry name" value="RRM"/>
    <property type="match status" value="1"/>
</dbReference>
<keyword evidence="3" id="KW-0597">Phosphoprotein</keyword>
<dbReference type="Pfam" id="PF08080">
    <property type="entry name" value="zf-RNPHF"/>
    <property type="match status" value="1"/>
</dbReference>
<evidence type="ECO:0000256" key="9">
    <source>
        <dbReference type="ARBA" id="ARBA00023274"/>
    </source>
</evidence>
<keyword evidence="13" id="KW-1185">Reference proteome</keyword>
<evidence type="ECO:0000256" key="7">
    <source>
        <dbReference type="ARBA" id="ARBA00022990"/>
    </source>
</evidence>
<evidence type="ECO:0000256" key="4">
    <source>
        <dbReference type="ARBA" id="ARBA00022737"/>
    </source>
</evidence>
<evidence type="ECO:0000256" key="1">
    <source>
        <dbReference type="ARBA" id="ARBA00004642"/>
    </source>
</evidence>
<dbReference type="GO" id="GO:1990904">
    <property type="term" value="C:ribonucleoprotein complex"/>
    <property type="evidence" value="ECO:0007669"/>
    <property type="project" value="UniProtKB-KW"/>
</dbReference>
<dbReference type="EMBL" id="JAULJE010000007">
    <property type="protein sequence ID" value="KAK1340712.1"/>
    <property type="molecule type" value="Genomic_DNA"/>
</dbReference>
<accession>A0AA40LQY4</accession>
<keyword evidence="6 10" id="KW-0694">RNA-binding</keyword>
<dbReference type="AlphaFoldDB" id="A0AA40LQY4"/>
<evidence type="ECO:0000313" key="12">
    <source>
        <dbReference type="EMBL" id="KAK1340712.1"/>
    </source>
</evidence>
<keyword evidence="9" id="KW-0687">Ribonucleoprotein</keyword>
<evidence type="ECO:0000259" key="11">
    <source>
        <dbReference type="PROSITE" id="PS50102"/>
    </source>
</evidence>
<evidence type="ECO:0000256" key="8">
    <source>
        <dbReference type="ARBA" id="ARBA00023242"/>
    </source>
</evidence>
<dbReference type="GO" id="GO:0003723">
    <property type="term" value="F:RNA binding"/>
    <property type="evidence" value="ECO:0007669"/>
    <property type="project" value="UniProtKB-UniRule"/>
</dbReference>
<keyword evidence="7" id="KW-0007">Acetylation</keyword>
<dbReference type="SUPFAM" id="SSF54928">
    <property type="entry name" value="RNA-binding domain, RBD"/>
    <property type="match status" value="1"/>
</dbReference>
<keyword evidence="4" id="KW-0677">Repeat</keyword>
<evidence type="ECO:0000256" key="2">
    <source>
        <dbReference type="ARBA" id="ARBA00022499"/>
    </source>
</evidence>
<dbReference type="InterPro" id="IPR035979">
    <property type="entry name" value="RBD_domain_sf"/>
</dbReference>
<dbReference type="InterPro" id="IPR050666">
    <property type="entry name" value="ESRP"/>
</dbReference>
<keyword evidence="8" id="KW-0539">Nucleus</keyword>